<accession>A0A6C0JGG2</accession>
<sequence length="271" mass="31856">MTVYISTENQNTLWNVIQKNPDVTEFFAKNRSQLTKEMWFKSILRIFYNENQYRKFTKPELFEINKQTITYMVNDIRRKNVDMDETQKQINTNSLPSNVNIANDNNQFLKSYSVIENKVDKIGNKYAEKESEYNALFDKKVPEEINFSEKQDTPLPNMEDLIKQHLREREEEVIKYAPLPLAIPTISANTQPNVPNPITNKLKIENSSESVNIQVEEIDEVQESKDKKSVKWSDDSYKELIEKQQNEIDSLKTYIETLTEKIKNLEGNSQL</sequence>
<dbReference type="EMBL" id="MN740389">
    <property type="protein sequence ID" value="QHU03940.1"/>
    <property type="molecule type" value="Genomic_DNA"/>
</dbReference>
<name>A0A6C0JGG2_9ZZZZ</name>
<dbReference type="AlphaFoldDB" id="A0A6C0JGG2"/>
<reference evidence="2" key="1">
    <citation type="journal article" date="2020" name="Nature">
        <title>Giant virus diversity and host interactions through global metagenomics.</title>
        <authorList>
            <person name="Schulz F."/>
            <person name="Roux S."/>
            <person name="Paez-Espino D."/>
            <person name="Jungbluth S."/>
            <person name="Walsh D.A."/>
            <person name="Denef V.J."/>
            <person name="McMahon K.D."/>
            <person name="Konstantinidis K.T."/>
            <person name="Eloe-Fadrosh E.A."/>
            <person name="Kyrpides N.C."/>
            <person name="Woyke T."/>
        </authorList>
    </citation>
    <scope>NUCLEOTIDE SEQUENCE</scope>
    <source>
        <strain evidence="2">GVMAG-M-3300027708-20</strain>
    </source>
</reference>
<evidence type="ECO:0000313" key="2">
    <source>
        <dbReference type="EMBL" id="QHU03940.1"/>
    </source>
</evidence>
<keyword evidence="1" id="KW-0175">Coiled coil</keyword>
<protein>
    <submittedName>
        <fullName evidence="2">Uncharacterized protein</fullName>
    </submittedName>
</protein>
<evidence type="ECO:0000256" key="1">
    <source>
        <dbReference type="SAM" id="Coils"/>
    </source>
</evidence>
<feature type="coiled-coil region" evidence="1">
    <location>
        <begin position="241"/>
        <end position="268"/>
    </location>
</feature>
<organism evidence="2">
    <name type="scientific">viral metagenome</name>
    <dbReference type="NCBI Taxonomy" id="1070528"/>
    <lineage>
        <taxon>unclassified sequences</taxon>
        <taxon>metagenomes</taxon>
        <taxon>organismal metagenomes</taxon>
    </lineage>
</organism>
<proteinExistence type="predicted"/>